<name>A0A7S1SHR7_9CHLO</name>
<organism evidence="1">
    <name type="scientific">Tetraselmis chuii</name>
    <dbReference type="NCBI Taxonomy" id="63592"/>
    <lineage>
        <taxon>Eukaryota</taxon>
        <taxon>Viridiplantae</taxon>
        <taxon>Chlorophyta</taxon>
        <taxon>core chlorophytes</taxon>
        <taxon>Chlorodendrophyceae</taxon>
        <taxon>Chlorodendrales</taxon>
        <taxon>Chlorodendraceae</taxon>
        <taxon>Tetraselmis</taxon>
    </lineage>
</organism>
<reference evidence="1" key="1">
    <citation type="submission" date="2021-01" db="EMBL/GenBank/DDBJ databases">
        <authorList>
            <person name="Corre E."/>
            <person name="Pelletier E."/>
            <person name="Niang G."/>
            <person name="Scheremetjew M."/>
            <person name="Finn R."/>
            <person name="Kale V."/>
            <person name="Holt S."/>
            <person name="Cochrane G."/>
            <person name="Meng A."/>
            <person name="Brown T."/>
            <person name="Cohen L."/>
        </authorList>
    </citation>
    <scope>NUCLEOTIDE SEQUENCE</scope>
    <source>
        <strain evidence="1">PLY429</strain>
    </source>
</reference>
<sequence>MACGRMILPFSSSSSFGNVQSISGIPVGCNPKGISSDGRHSMAARHSGLGHRMYPSDLSNASVALWAHSSYSRVAAAAISPSDIAAGQAGAGQRNGCFALGRAGSRRRTWERTQVVQQKRQKGWSWVHK</sequence>
<protein>
    <submittedName>
        <fullName evidence="1">Uncharacterized protein</fullName>
    </submittedName>
</protein>
<evidence type="ECO:0000313" key="1">
    <source>
        <dbReference type="EMBL" id="CAD9199207.1"/>
    </source>
</evidence>
<accession>A0A7S1SHR7</accession>
<dbReference type="AlphaFoldDB" id="A0A7S1SHR7"/>
<gene>
    <name evidence="1" type="ORF">TCHU04912_LOCUS1440</name>
</gene>
<dbReference type="EMBL" id="HBGG01002853">
    <property type="protein sequence ID" value="CAD9199207.1"/>
    <property type="molecule type" value="Transcribed_RNA"/>
</dbReference>
<proteinExistence type="predicted"/>